<dbReference type="Pfam" id="PF08784">
    <property type="entry name" value="RPA_C"/>
    <property type="match status" value="1"/>
</dbReference>
<dbReference type="GO" id="GO:0000724">
    <property type="term" value="P:double-strand break repair via homologous recombination"/>
    <property type="evidence" value="ECO:0007669"/>
    <property type="project" value="TreeGrafter"/>
</dbReference>
<dbReference type="GO" id="GO:0006260">
    <property type="term" value="P:DNA replication"/>
    <property type="evidence" value="ECO:0007669"/>
    <property type="project" value="UniProtKB-KW"/>
</dbReference>
<organism evidence="8">
    <name type="scientific">Caligus rogercresseyi</name>
    <name type="common">Sea louse</name>
    <dbReference type="NCBI Taxonomy" id="217165"/>
    <lineage>
        <taxon>Eukaryota</taxon>
        <taxon>Metazoa</taxon>
        <taxon>Ecdysozoa</taxon>
        <taxon>Arthropoda</taxon>
        <taxon>Crustacea</taxon>
        <taxon>Multicrustacea</taxon>
        <taxon>Hexanauplia</taxon>
        <taxon>Copepoda</taxon>
        <taxon>Siphonostomatoida</taxon>
        <taxon>Caligidae</taxon>
        <taxon>Caligus</taxon>
    </lineage>
</organism>
<comment type="subcellular location">
    <subcellularLocation>
        <location evidence="1">Nucleus</location>
    </subcellularLocation>
</comment>
<dbReference type="SUPFAM" id="SSF46785">
    <property type="entry name" value="Winged helix' DNA-binding domain"/>
    <property type="match status" value="1"/>
</dbReference>
<evidence type="ECO:0000313" key="8">
    <source>
        <dbReference type="EMBL" id="ACO10841.1"/>
    </source>
</evidence>
<dbReference type="FunFam" id="1.10.10.10:FF:000168">
    <property type="entry name" value="Replication protein A 32 kDa subunit"/>
    <property type="match status" value="1"/>
</dbReference>
<dbReference type="Gene3D" id="2.40.50.140">
    <property type="entry name" value="Nucleic acid-binding proteins"/>
    <property type="match status" value="1"/>
</dbReference>
<dbReference type="GO" id="GO:0035861">
    <property type="term" value="C:site of double-strand break"/>
    <property type="evidence" value="ECO:0007669"/>
    <property type="project" value="TreeGrafter"/>
</dbReference>
<evidence type="ECO:0000256" key="4">
    <source>
        <dbReference type="ARBA" id="ARBA00023125"/>
    </source>
</evidence>
<protein>
    <submittedName>
        <fullName evidence="8">Replication protein A 32 kDa subunit</fullName>
    </submittedName>
</protein>
<comment type="similarity">
    <text evidence="2">Belongs to the replication factor A protein 2 family.</text>
</comment>
<evidence type="ECO:0000256" key="6">
    <source>
        <dbReference type="SAM" id="MobiDB-lite"/>
    </source>
</evidence>
<dbReference type="Gene3D" id="1.10.10.10">
    <property type="entry name" value="Winged helix-like DNA-binding domain superfamily/Winged helix DNA-binding domain"/>
    <property type="match status" value="1"/>
</dbReference>
<name>C1BP88_CALRO</name>
<dbReference type="InterPro" id="IPR014646">
    <property type="entry name" value="Rfa2/RPA32"/>
</dbReference>
<dbReference type="InterPro" id="IPR036390">
    <property type="entry name" value="WH_DNA-bd_sf"/>
</dbReference>
<dbReference type="InterPro" id="IPR040260">
    <property type="entry name" value="RFA2-like"/>
</dbReference>
<gene>
    <name evidence="8" type="primary">RFA2</name>
</gene>
<dbReference type="CDD" id="cd04478">
    <property type="entry name" value="RPA2_DBD_D"/>
    <property type="match status" value="1"/>
</dbReference>
<evidence type="ECO:0000256" key="5">
    <source>
        <dbReference type="ARBA" id="ARBA00023242"/>
    </source>
</evidence>
<feature type="region of interest" description="Disordered" evidence="6">
    <location>
        <begin position="1"/>
        <end position="29"/>
    </location>
</feature>
<sequence length="260" mass="27757">MWNDQGGGGGFNTPGSQTPGGGEKKRTRAQNLVPVTISSVLECTEESLSIEGLEVGMVCLLGKVVSISNEATKSVYSLKDKTAQIDVIQWLDEGQDASKDDVCEDMHARVIGTVRNSGGKKHIMAFKISPVEAMSEIKGHALEVEYARLKIKQLKDKENSSINVNSSSSLSNFLVSGNNFSSSGGGSGGGGSNFSSPKHSAVFKMIAGCMREEGISKEEIQNSLKGRVGPNDLNDALYFLSGEGHIYSTIDEDHFKTTDS</sequence>
<dbReference type="InterPro" id="IPR036388">
    <property type="entry name" value="WH-like_DNA-bd_sf"/>
</dbReference>
<dbReference type="GO" id="GO:0003697">
    <property type="term" value="F:single-stranded DNA binding"/>
    <property type="evidence" value="ECO:0007669"/>
    <property type="project" value="TreeGrafter"/>
</dbReference>
<evidence type="ECO:0000259" key="7">
    <source>
        <dbReference type="Pfam" id="PF08784"/>
    </source>
</evidence>
<feature type="domain" description="Replication protein A C-terminal" evidence="7">
    <location>
        <begin position="168"/>
        <end position="253"/>
    </location>
</feature>
<reference evidence="8" key="1">
    <citation type="submission" date="2009-03" db="EMBL/GenBank/DDBJ databases">
        <title>Caligus rogercresseyi ESTs and full-length cDNAs.</title>
        <authorList>
            <person name="Yasuike M."/>
            <person name="von Schalburg K."/>
            <person name="Cooper G."/>
            <person name="Leong J."/>
            <person name="Jones S.R.M."/>
            <person name="Koop B.F."/>
        </authorList>
    </citation>
    <scope>NUCLEOTIDE SEQUENCE</scope>
    <source>
        <tissue evidence="8">Whole tissue</tissue>
    </source>
</reference>
<evidence type="ECO:0000256" key="3">
    <source>
        <dbReference type="ARBA" id="ARBA00022705"/>
    </source>
</evidence>
<proteinExistence type="evidence at transcript level"/>
<keyword evidence="4" id="KW-0238">DNA-binding</keyword>
<dbReference type="PANTHER" id="PTHR13989">
    <property type="entry name" value="REPLICATION PROTEIN A-RELATED"/>
    <property type="match status" value="1"/>
</dbReference>
<dbReference type="PIRSF" id="PIRSF036949">
    <property type="entry name" value="RPA32"/>
    <property type="match status" value="1"/>
</dbReference>
<dbReference type="GO" id="GO:0006289">
    <property type="term" value="P:nucleotide-excision repair"/>
    <property type="evidence" value="ECO:0007669"/>
    <property type="project" value="TreeGrafter"/>
</dbReference>
<dbReference type="PANTHER" id="PTHR13989:SF16">
    <property type="entry name" value="REPLICATION PROTEIN A2"/>
    <property type="match status" value="1"/>
</dbReference>
<dbReference type="GO" id="GO:0005662">
    <property type="term" value="C:DNA replication factor A complex"/>
    <property type="evidence" value="ECO:0007669"/>
    <property type="project" value="TreeGrafter"/>
</dbReference>
<feature type="compositionally biased region" description="Gly residues" evidence="6">
    <location>
        <begin position="1"/>
        <end position="12"/>
    </location>
</feature>
<dbReference type="InterPro" id="IPR014892">
    <property type="entry name" value="RPA_C"/>
</dbReference>
<evidence type="ECO:0000256" key="1">
    <source>
        <dbReference type="ARBA" id="ARBA00004123"/>
    </source>
</evidence>
<dbReference type="SUPFAM" id="SSF50249">
    <property type="entry name" value="Nucleic acid-binding proteins"/>
    <property type="match status" value="1"/>
</dbReference>
<evidence type="ECO:0000256" key="2">
    <source>
        <dbReference type="ARBA" id="ARBA00007815"/>
    </source>
</evidence>
<dbReference type="AlphaFoldDB" id="C1BP88"/>
<dbReference type="GO" id="GO:0000781">
    <property type="term" value="C:chromosome, telomeric region"/>
    <property type="evidence" value="ECO:0007669"/>
    <property type="project" value="TreeGrafter"/>
</dbReference>
<keyword evidence="5" id="KW-0539">Nucleus</keyword>
<dbReference type="InterPro" id="IPR012340">
    <property type="entry name" value="NA-bd_OB-fold"/>
</dbReference>
<keyword evidence="3" id="KW-0235">DNA replication</keyword>
<accession>C1BP88</accession>
<dbReference type="EMBL" id="BT076417">
    <property type="protein sequence ID" value="ACO10841.1"/>
    <property type="molecule type" value="mRNA"/>
</dbReference>